<name>A0A1X1A2T9_PSEPU</name>
<dbReference type="EMBL" id="NBWC01000007">
    <property type="protein sequence ID" value="ORL66213.1"/>
    <property type="molecule type" value="Genomic_DNA"/>
</dbReference>
<proteinExistence type="predicted"/>
<gene>
    <name evidence="2" type="ORF">B7H17_05525</name>
</gene>
<accession>A0A1X1A2T9</accession>
<sequence length="216" mass="24758">MRSLDITVLCTSAEHPVNVMLRRWIETNSAVHSIKLCRSKTELGEGDVLFLISCSEIIGEDVRRRFSKVLVLHASDLPKGRGWSPHIWEVIAGAETIVLSLLEAKDKVDSGDIWKKLDVPIPRDALFHEINEAIFLAEEKLLDYAVKNFDIIVPTPQSDDDVATYYSRRVPENSRIDPERTIAEQFDLLRVCDAERFPAFFEFRGARYKIMLEKIK</sequence>
<dbReference type="OrthoDB" id="9802815at2"/>
<dbReference type="RefSeq" id="WP_084854928.1">
    <property type="nucleotide sequence ID" value="NZ_NBWC01000007.1"/>
</dbReference>
<evidence type="ECO:0000313" key="3">
    <source>
        <dbReference type="Proteomes" id="UP000193675"/>
    </source>
</evidence>
<reference evidence="2 3" key="1">
    <citation type="submission" date="2017-04" db="EMBL/GenBank/DDBJ databases">
        <title>Presence of VIM-2 positive Pseudomonas species in chickens and their surrounding environment.</title>
        <authorList>
            <person name="Zhang R."/>
        </authorList>
    </citation>
    <scope>NUCLEOTIDE SEQUENCE [LARGE SCALE GENOMIC DNA]</scope>
    <source>
        <strain evidence="2 3">DZ-C18</strain>
    </source>
</reference>
<protein>
    <submittedName>
        <fullName evidence="2">UDP-glucuronic acid dehydrogenase</fullName>
    </submittedName>
</protein>
<organism evidence="2 3">
    <name type="scientific">Pseudomonas putida</name>
    <name type="common">Arthrobacter siderocapsulatus</name>
    <dbReference type="NCBI Taxonomy" id="303"/>
    <lineage>
        <taxon>Bacteria</taxon>
        <taxon>Pseudomonadati</taxon>
        <taxon>Pseudomonadota</taxon>
        <taxon>Gammaproteobacteria</taxon>
        <taxon>Pseudomonadales</taxon>
        <taxon>Pseudomonadaceae</taxon>
        <taxon>Pseudomonas</taxon>
    </lineage>
</organism>
<dbReference type="PANTHER" id="PTHR11138">
    <property type="entry name" value="METHIONYL-TRNA FORMYLTRANSFERASE"/>
    <property type="match status" value="1"/>
</dbReference>
<evidence type="ECO:0000313" key="2">
    <source>
        <dbReference type="EMBL" id="ORL66213.1"/>
    </source>
</evidence>
<dbReference type="InterPro" id="IPR002376">
    <property type="entry name" value="Formyl_transf_N"/>
</dbReference>
<feature type="domain" description="Formyl transferase N-terminal" evidence="1">
    <location>
        <begin position="41"/>
        <end position="142"/>
    </location>
</feature>
<dbReference type="GO" id="GO:0004479">
    <property type="term" value="F:methionyl-tRNA formyltransferase activity"/>
    <property type="evidence" value="ECO:0007669"/>
    <property type="project" value="TreeGrafter"/>
</dbReference>
<dbReference type="Gene3D" id="3.40.50.12230">
    <property type="match status" value="1"/>
</dbReference>
<evidence type="ECO:0000259" key="1">
    <source>
        <dbReference type="Pfam" id="PF00551"/>
    </source>
</evidence>
<dbReference type="Pfam" id="PF00551">
    <property type="entry name" value="Formyl_trans_N"/>
    <property type="match status" value="1"/>
</dbReference>
<dbReference type="Proteomes" id="UP000193675">
    <property type="component" value="Unassembled WGS sequence"/>
</dbReference>
<dbReference type="PANTHER" id="PTHR11138:SF5">
    <property type="entry name" value="METHIONYL-TRNA FORMYLTRANSFERASE, MITOCHONDRIAL"/>
    <property type="match status" value="1"/>
</dbReference>
<dbReference type="AlphaFoldDB" id="A0A1X1A2T9"/>
<dbReference type="InterPro" id="IPR036477">
    <property type="entry name" value="Formyl_transf_N_sf"/>
</dbReference>
<comment type="caution">
    <text evidence="2">The sequence shown here is derived from an EMBL/GenBank/DDBJ whole genome shotgun (WGS) entry which is preliminary data.</text>
</comment>
<dbReference type="SUPFAM" id="SSF53328">
    <property type="entry name" value="Formyltransferase"/>
    <property type="match status" value="1"/>
</dbReference>